<keyword evidence="2" id="KW-1185">Reference proteome</keyword>
<dbReference type="AlphaFoldDB" id="A0A1H7MUK6"/>
<protein>
    <submittedName>
        <fullName evidence="1">Uncharacterized protein</fullName>
    </submittedName>
</protein>
<dbReference type="STRING" id="1038014.SAMN04487910_1842"/>
<sequence>MEKFESLKIEKIGLSNIYGGTQYINTSFGSGDTAQCDCLEDSNDNGKADPGECMEIIACE</sequence>
<name>A0A1H7MUK6_AQUAM</name>
<evidence type="ECO:0000313" key="1">
    <source>
        <dbReference type="EMBL" id="SEL14287.1"/>
    </source>
</evidence>
<proteinExistence type="predicted"/>
<evidence type="ECO:0000313" key="2">
    <source>
        <dbReference type="Proteomes" id="UP000198521"/>
    </source>
</evidence>
<organism evidence="1 2">
    <name type="scientific">Aquimarina amphilecti</name>
    <dbReference type="NCBI Taxonomy" id="1038014"/>
    <lineage>
        <taxon>Bacteria</taxon>
        <taxon>Pseudomonadati</taxon>
        <taxon>Bacteroidota</taxon>
        <taxon>Flavobacteriia</taxon>
        <taxon>Flavobacteriales</taxon>
        <taxon>Flavobacteriaceae</taxon>
        <taxon>Aquimarina</taxon>
    </lineage>
</organism>
<reference evidence="2" key="1">
    <citation type="submission" date="2016-10" db="EMBL/GenBank/DDBJ databases">
        <authorList>
            <person name="Varghese N."/>
            <person name="Submissions S."/>
        </authorList>
    </citation>
    <scope>NUCLEOTIDE SEQUENCE [LARGE SCALE GENOMIC DNA]</scope>
    <source>
        <strain evidence="2">DSM 25232 / NCIMB 14723 / 92V</strain>
    </source>
</reference>
<dbReference type="OrthoDB" id="9888213at2"/>
<dbReference type="RefSeq" id="WP_091407687.1">
    <property type="nucleotide sequence ID" value="NZ_FOAB01000003.1"/>
</dbReference>
<dbReference type="Proteomes" id="UP000198521">
    <property type="component" value="Unassembled WGS sequence"/>
</dbReference>
<gene>
    <name evidence="1" type="ORF">SAMN04487910_1842</name>
</gene>
<dbReference type="EMBL" id="FOAB01000003">
    <property type="protein sequence ID" value="SEL14287.1"/>
    <property type="molecule type" value="Genomic_DNA"/>
</dbReference>
<accession>A0A1H7MUK6</accession>